<evidence type="ECO:0000256" key="2">
    <source>
        <dbReference type="SAM" id="Phobius"/>
    </source>
</evidence>
<keyword evidence="2" id="KW-1133">Transmembrane helix</keyword>
<organism evidence="3 4">
    <name type="scientific">Streptomyces flavalbus</name>
    <dbReference type="NCBI Taxonomy" id="2665155"/>
    <lineage>
        <taxon>Bacteria</taxon>
        <taxon>Bacillati</taxon>
        <taxon>Actinomycetota</taxon>
        <taxon>Actinomycetes</taxon>
        <taxon>Kitasatosporales</taxon>
        <taxon>Streptomycetaceae</taxon>
        <taxon>Streptomyces</taxon>
    </lineage>
</organism>
<feature type="transmembrane region" description="Helical" evidence="2">
    <location>
        <begin position="135"/>
        <end position="156"/>
    </location>
</feature>
<feature type="transmembrane region" description="Helical" evidence="2">
    <location>
        <begin position="194"/>
        <end position="212"/>
    </location>
</feature>
<proteinExistence type="predicted"/>
<feature type="transmembrane region" description="Helical" evidence="2">
    <location>
        <begin position="104"/>
        <end position="123"/>
    </location>
</feature>
<dbReference type="EMBL" id="JBHTEB010000001">
    <property type="protein sequence ID" value="MFD0316002.1"/>
    <property type="molecule type" value="Genomic_DNA"/>
</dbReference>
<keyword evidence="2" id="KW-0812">Transmembrane</keyword>
<evidence type="ECO:0000313" key="3">
    <source>
        <dbReference type="EMBL" id="MFD0316002.1"/>
    </source>
</evidence>
<accession>A0ABW2WBT3</accession>
<keyword evidence="4" id="KW-1185">Reference proteome</keyword>
<feature type="transmembrane region" description="Helical" evidence="2">
    <location>
        <begin position="162"/>
        <end position="182"/>
    </location>
</feature>
<evidence type="ECO:0000313" key="4">
    <source>
        <dbReference type="Proteomes" id="UP001597023"/>
    </source>
</evidence>
<sequence>MTEAPSGSPWGPEYDDRHAHATARGRQYGGPAQGGPAHGGPSHGGPSHGGPSHGGPSYDGPEPPFEGPLHLLSRSAWQALLLTGVASLVLGVLVLVWPGASLRAAGVLFGLYLVVSGVFQLAAAFGTHRTTALRVMAFVSGVLSILLGLFCFRGALQSILLLALWIGIGWLFRGLTQTLAAASDPAMPARGWQLLLGVVTLLAGVVLIVSPFESVAVLTVVGGCWLVAVGVVEIIAGFGIRRRAGRVPREL</sequence>
<comment type="caution">
    <text evidence="3">The sequence shown here is derived from an EMBL/GenBank/DDBJ whole genome shotgun (WGS) entry which is preliminary data.</text>
</comment>
<dbReference type="PANTHER" id="PTHR34989">
    <property type="entry name" value="PROTEIN HDED"/>
    <property type="match status" value="1"/>
</dbReference>
<gene>
    <name evidence="3" type="ORF">ACFQZ6_17600</name>
</gene>
<dbReference type="Proteomes" id="UP001597023">
    <property type="component" value="Unassembled WGS sequence"/>
</dbReference>
<reference evidence="4" key="1">
    <citation type="journal article" date="2019" name="Int. J. Syst. Evol. Microbiol.">
        <title>The Global Catalogue of Microorganisms (GCM) 10K type strain sequencing project: providing services to taxonomists for standard genome sequencing and annotation.</title>
        <authorList>
            <consortium name="The Broad Institute Genomics Platform"/>
            <consortium name="The Broad Institute Genome Sequencing Center for Infectious Disease"/>
            <person name="Wu L."/>
            <person name="Ma J."/>
        </authorList>
    </citation>
    <scope>NUCLEOTIDE SEQUENCE [LARGE SCALE GENOMIC DNA]</scope>
    <source>
        <strain evidence="4">CGMCC 4.7400</strain>
    </source>
</reference>
<feature type="compositionally biased region" description="Gly residues" evidence="1">
    <location>
        <begin position="27"/>
        <end position="53"/>
    </location>
</feature>
<keyword evidence="2" id="KW-0472">Membrane</keyword>
<dbReference type="PANTHER" id="PTHR34989:SF1">
    <property type="entry name" value="PROTEIN HDED"/>
    <property type="match status" value="1"/>
</dbReference>
<feature type="transmembrane region" description="Helical" evidence="2">
    <location>
        <begin position="218"/>
        <end position="240"/>
    </location>
</feature>
<dbReference type="RefSeq" id="WP_381610041.1">
    <property type="nucleotide sequence ID" value="NZ_JBHTEB010000001.1"/>
</dbReference>
<feature type="transmembrane region" description="Helical" evidence="2">
    <location>
        <begin position="79"/>
        <end position="98"/>
    </location>
</feature>
<evidence type="ECO:0000256" key="1">
    <source>
        <dbReference type="SAM" id="MobiDB-lite"/>
    </source>
</evidence>
<feature type="region of interest" description="Disordered" evidence="1">
    <location>
        <begin position="1"/>
        <end position="61"/>
    </location>
</feature>
<protein>
    <submittedName>
        <fullName evidence="3">HdeD family acid-resistance protein</fullName>
    </submittedName>
</protein>
<name>A0ABW2WBT3_9ACTN</name>
<dbReference type="InterPro" id="IPR005325">
    <property type="entry name" value="DUF308_memb"/>
</dbReference>
<dbReference type="Pfam" id="PF03729">
    <property type="entry name" value="DUF308"/>
    <property type="match status" value="2"/>
</dbReference>
<dbReference type="InterPro" id="IPR052712">
    <property type="entry name" value="Acid_resist_chaperone_HdeD"/>
</dbReference>